<feature type="transmembrane region" description="Helical" evidence="4">
    <location>
        <begin position="287"/>
        <end position="305"/>
    </location>
</feature>
<evidence type="ECO:0000259" key="5">
    <source>
        <dbReference type="PROSITE" id="PS50850"/>
    </source>
</evidence>
<evidence type="ECO:0000256" key="4">
    <source>
        <dbReference type="SAM" id="Phobius"/>
    </source>
</evidence>
<evidence type="ECO:0000256" key="3">
    <source>
        <dbReference type="ARBA" id="ARBA00023136"/>
    </source>
</evidence>
<accession>A0A2C9D2N8</accession>
<dbReference type="PANTHER" id="PTHR11360">
    <property type="entry name" value="MONOCARBOXYLATE TRANSPORTER"/>
    <property type="match status" value="1"/>
</dbReference>
<reference evidence="7" key="1">
    <citation type="submission" date="2017-09" db="EMBL/GenBank/DDBJ databases">
        <title>Genome sequence of Nannocystis excedens DSM 71.</title>
        <authorList>
            <person name="Blom J."/>
        </authorList>
    </citation>
    <scope>NUCLEOTIDE SEQUENCE [LARGE SCALE GENOMIC DNA]</scope>
    <source>
        <strain evidence="7">type strain: E19</strain>
    </source>
</reference>
<feature type="transmembrane region" description="Helical" evidence="4">
    <location>
        <begin position="311"/>
        <end position="333"/>
    </location>
</feature>
<dbReference type="PANTHER" id="PTHR11360:SF308">
    <property type="entry name" value="BLL3089 PROTEIN"/>
    <property type="match status" value="1"/>
</dbReference>
<evidence type="ECO:0000313" key="6">
    <source>
        <dbReference type="EMBL" id="SON54524.1"/>
    </source>
</evidence>
<dbReference type="OrthoDB" id="1404228at2"/>
<keyword evidence="7" id="KW-1185">Reference proteome</keyword>
<keyword evidence="2 4" id="KW-1133">Transmembrane helix</keyword>
<feature type="transmembrane region" description="Helical" evidence="4">
    <location>
        <begin position="345"/>
        <end position="366"/>
    </location>
</feature>
<feature type="transmembrane region" description="Helical" evidence="4">
    <location>
        <begin position="12"/>
        <end position="32"/>
    </location>
</feature>
<dbReference type="KEGG" id="hdi:HDIA_0983"/>
<feature type="transmembrane region" description="Helical" evidence="4">
    <location>
        <begin position="221"/>
        <end position="241"/>
    </location>
</feature>
<feature type="transmembrane region" description="Helical" evidence="4">
    <location>
        <begin position="261"/>
        <end position="280"/>
    </location>
</feature>
<feature type="transmembrane region" description="Helical" evidence="4">
    <location>
        <begin position="170"/>
        <end position="190"/>
    </location>
</feature>
<dbReference type="EMBL" id="LT960614">
    <property type="protein sequence ID" value="SON54524.1"/>
    <property type="molecule type" value="Genomic_DNA"/>
</dbReference>
<gene>
    <name evidence="6" type="ORF">HDIA_0983</name>
</gene>
<evidence type="ECO:0000256" key="2">
    <source>
        <dbReference type="ARBA" id="ARBA00022989"/>
    </source>
</evidence>
<dbReference type="InterPro" id="IPR050327">
    <property type="entry name" value="Proton-linked_MCT"/>
</dbReference>
<evidence type="ECO:0000256" key="1">
    <source>
        <dbReference type="ARBA" id="ARBA00022692"/>
    </source>
</evidence>
<dbReference type="Gene3D" id="1.20.1250.20">
    <property type="entry name" value="MFS general substrate transporter like domains"/>
    <property type="match status" value="2"/>
</dbReference>
<dbReference type="GO" id="GO:0022857">
    <property type="term" value="F:transmembrane transporter activity"/>
    <property type="evidence" value="ECO:0007669"/>
    <property type="project" value="InterPro"/>
</dbReference>
<feature type="transmembrane region" description="Helical" evidence="4">
    <location>
        <begin position="78"/>
        <end position="98"/>
    </location>
</feature>
<proteinExistence type="predicted"/>
<dbReference type="RefSeq" id="WP_099554922.1">
    <property type="nucleotide sequence ID" value="NZ_LT960614.1"/>
</dbReference>
<keyword evidence="3 4" id="KW-0472">Membrane</keyword>
<feature type="transmembrane region" description="Helical" evidence="4">
    <location>
        <begin position="372"/>
        <end position="393"/>
    </location>
</feature>
<name>A0A2C9D2N8_9HYPH</name>
<dbReference type="Proteomes" id="UP000223606">
    <property type="component" value="Chromosome 1"/>
</dbReference>
<feature type="transmembrane region" description="Helical" evidence="4">
    <location>
        <begin position="137"/>
        <end position="164"/>
    </location>
</feature>
<sequence length="412" mass="44828">MTGLLPFIRDNLRWLAGGFLLLFCSAFGQTFFVSLSAGEIRKAFQLSNGEFATLFMVATLLSAVILTRLGSIIDTRPVASVVGLVTLALAAGAAILALGNHLVIVFIGLLLLRLFGQGMMVHVAFTTAGRWFSATRGLAISIMTLGFNAGQAITPLAAVVAIEWFGWRALWWAVAALLAFVALPLLVFLLKQPRTPLDTSVHDAVAAPRDWTRKEVLRDPVFYLLLLGMLPPTFISNTVFFHQVYLVDLRGWDLTRFAESFPLLSGVTILCTFLAGQLVDRFTARQLLPFYLIPFGLGLLILGFVEQPWAGPAYFVLYGITDGFSLCLFGALWPEVYGRRHLGAIRAAIVAMMVFSSAAGPGLAGWLIDAGIAYPGVLTTMGLYCLVVTALLMPTVRRVEHRLSDHLSMAST</sequence>
<dbReference type="InterPro" id="IPR036259">
    <property type="entry name" value="MFS_trans_sf"/>
</dbReference>
<dbReference type="InterPro" id="IPR011701">
    <property type="entry name" value="MFS"/>
</dbReference>
<dbReference type="InterPro" id="IPR020846">
    <property type="entry name" value="MFS_dom"/>
</dbReference>
<protein>
    <submittedName>
        <fullName evidence="6">Oxalate/formate antiporter</fullName>
    </submittedName>
</protein>
<feature type="transmembrane region" description="Helical" evidence="4">
    <location>
        <begin position="104"/>
        <end position="125"/>
    </location>
</feature>
<dbReference type="PROSITE" id="PS50850">
    <property type="entry name" value="MFS"/>
    <property type="match status" value="1"/>
</dbReference>
<dbReference type="Pfam" id="PF07690">
    <property type="entry name" value="MFS_1"/>
    <property type="match status" value="1"/>
</dbReference>
<dbReference type="SUPFAM" id="SSF103473">
    <property type="entry name" value="MFS general substrate transporter"/>
    <property type="match status" value="1"/>
</dbReference>
<dbReference type="AlphaFoldDB" id="A0A2C9D2N8"/>
<feature type="transmembrane region" description="Helical" evidence="4">
    <location>
        <begin position="52"/>
        <end position="71"/>
    </location>
</feature>
<evidence type="ECO:0000313" key="7">
    <source>
        <dbReference type="Proteomes" id="UP000223606"/>
    </source>
</evidence>
<keyword evidence="1 4" id="KW-0812">Transmembrane</keyword>
<organism evidence="6 7">
    <name type="scientific">Hartmannibacter diazotrophicus</name>
    <dbReference type="NCBI Taxonomy" id="1482074"/>
    <lineage>
        <taxon>Bacteria</taxon>
        <taxon>Pseudomonadati</taxon>
        <taxon>Pseudomonadota</taxon>
        <taxon>Alphaproteobacteria</taxon>
        <taxon>Hyphomicrobiales</taxon>
        <taxon>Pleomorphomonadaceae</taxon>
        <taxon>Hartmannibacter</taxon>
    </lineage>
</organism>
<feature type="domain" description="Major facilitator superfamily (MFS) profile" evidence="5">
    <location>
        <begin position="14"/>
        <end position="397"/>
    </location>
</feature>